<keyword evidence="1" id="KW-1133">Transmembrane helix</keyword>
<evidence type="ECO:0000313" key="3">
    <source>
        <dbReference type="Proteomes" id="UP000217171"/>
    </source>
</evidence>
<proteinExistence type="predicted"/>
<reference evidence="2 3" key="1">
    <citation type="submission" date="2016-07" db="EMBL/GenBank/DDBJ databases">
        <title>High microdiversification within the ubiquitous acI lineage of Actinobacteria.</title>
        <authorList>
            <person name="Neuenschwander S.M."/>
            <person name="Salcher M."/>
            <person name="Ghai R."/>
            <person name="Pernthaler J."/>
        </authorList>
    </citation>
    <scope>NUCLEOTIDE SEQUENCE [LARGE SCALE GENOMIC DNA]</scope>
    <source>
        <strain evidence="2">MMS-21-160</strain>
    </source>
</reference>
<keyword evidence="1" id="KW-0472">Membrane</keyword>
<dbReference type="OrthoDB" id="3473300at2"/>
<keyword evidence="1" id="KW-0812">Transmembrane</keyword>
<feature type="transmembrane region" description="Helical" evidence="1">
    <location>
        <begin position="74"/>
        <end position="91"/>
    </location>
</feature>
<organism evidence="2 3">
    <name type="scientific">Candidatus Nanopelagicus hibericus</name>
    <dbReference type="NCBI Taxonomy" id="1884915"/>
    <lineage>
        <taxon>Bacteria</taxon>
        <taxon>Bacillati</taxon>
        <taxon>Actinomycetota</taxon>
        <taxon>Actinomycetes</taxon>
        <taxon>Candidatus Nanopelagicales</taxon>
        <taxon>Candidatus Nanopelagicaceae</taxon>
        <taxon>Candidatus Nanopelagicus</taxon>
    </lineage>
</organism>
<dbReference type="AlphaFoldDB" id="A0A249KA03"/>
<evidence type="ECO:0000313" key="2">
    <source>
        <dbReference type="EMBL" id="ASY13576.1"/>
    </source>
</evidence>
<evidence type="ECO:0000256" key="1">
    <source>
        <dbReference type="SAM" id="Phobius"/>
    </source>
</evidence>
<feature type="transmembrane region" description="Helical" evidence="1">
    <location>
        <begin position="6"/>
        <end position="24"/>
    </location>
</feature>
<name>A0A249KA03_9ACTN</name>
<dbReference type="RefSeq" id="WP_095672579.1">
    <property type="nucleotide sequence ID" value="NZ_CP016771.1"/>
</dbReference>
<sequence length="173" mass="19259">MSRLRVINTSLFLFVIFMIQELAIARINFPINGFSLYLAALMVVLALEDRSGSLVFGFIGGVILDFSPSADSPLGQWALVLTIIGYLYSINRESIGDFLDSPFLFLLFVSFATALSLSMYLVFGVMLGANNGGLLHNLSLIFANSLWTILITPLFLPLIIRVRKMLMSNRERI</sequence>
<dbReference type="EMBL" id="CP016771">
    <property type="protein sequence ID" value="ASY13576.1"/>
    <property type="molecule type" value="Genomic_DNA"/>
</dbReference>
<keyword evidence="3" id="KW-1185">Reference proteome</keyword>
<accession>A0A249KA03</accession>
<feature type="transmembrane region" description="Helical" evidence="1">
    <location>
        <begin position="141"/>
        <end position="160"/>
    </location>
</feature>
<gene>
    <name evidence="2" type="ORF">B1s21160_04510</name>
</gene>
<dbReference type="Proteomes" id="UP000217171">
    <property type="component" value="Chromosome"/>
</dbReference>
<dbReference type="KEGG" id="nhi:B1s21160_04510"/>
<feature type="transmembrane region" description="Helical" evidence="1">
    <location>
        <begin position="103"/>
        <end position="129"/>
    </location>
</feature>
<protein>
    <submittedName>
        <fullName evidence="2">Rod shape-determining protein MreD like protein</fullName>
    </submittedName>
</protein>